<dbReference type="AlphaFoldDB" id="A0A7T8KI76"/>
<evidence type="ECO:0000313" key="9">
    <source>
        <dbReference type="EMBL" id="QQP56356.1"/>
    </source>
</evidence>
<evidence type="ECO:0000256" key="2">
    <source>
        <dbReference type="ARBA" id="ARBA00022692"/>
    </source>
</evidence>
<keyword evidence="3 7" id="KW-1133">Transmembrane helix</keyword>
<accession>A0A7T8KI76</accession>
<feature type="transmembrane region" description="Helical" evidence="7">
    <location>
        <begin position="64"/>
        <end position="84"/>
    </location>
</feature>
<dbReference type="InterPro" id="IPR007667">
    <property type="entry name" value="Hypoxia_induced_domain"/>
</dbReference>
<dbReference type="OrthoDB" id="6604018at2759"/>
<keyword evidence="5 7" id="KW-0472">Membrane</keyword>
<evidence type="ECO:0000256" key="3">
    <source>
        <dbReference type="ARBA" id="ARBA00022989"/>
    </source>
</evidence>
<dbReference type="PROSITE" id="PS51503">
    <property type="entry name" value="HIG1"/>
    <property type="match status" value="1"/>
</dbReference>
<organism evidence="9 10">
    <name type="scientific">Caligus rogercresseyi</name>
    <name type="common">Sea louse</name>
    <dbReference type="NCBI Taxonomy" id="217165"/>
    <lineage>
        <taxon>Eukaryota</taxon>
        <taxon>Metazoa</taxon>
        <taxon>Ecdysozoa</taxon>
        <taxon>Arthropoda</taxon>
        <taxon>Crustacea</taxon>
        <taxon>Multicrustacea</taxon>
        <taxon>Hexanauplia</taxon>
        <taxon>Copepoda</taxon>
        <taxon>Siphonostomatoida</taxon>
        <taxon>Caligidae</taxon>
        <taxon>Caligus</taxon>
    </lineage>
</organism>
<keyword evidence="10" id="KW-1185">Reference proteome</keyword>
<feature type="region of interest" description="Disordered" evidence="6">
    <location>
        <begin position="1"/>
        <end position="33"/>
    </location>
</feature>
<evidence type="ECO:0000256" key="6">
    <source>
        <dbReference type="SAM" id="MobiDB-lite"/>
    </source>
</evidence>
<evidence type="ECO:0000256" key="7">
    <source>
        <dbReference type="SAM" id="Phobius"/>
    </source>
</evidence>
<evidence type="ECO:0000256" key="5">
    <source>
        <dbReference type="ARBA" id="ARBA00023136"/>
    </source>
</evidence>
<evidence type="ECO:0000256" key="4">
    <source>
        <dbReference type="ARBA" id="ARBA00023128"/>
    </source>
</evidence>
<dbReference type="GO" id="GO:0031966">
    <property type="term" value="C:mitochondrial membrane"/>
    <property type="evidence" value="ECO:0007669"/>
    <property type="project" value="UniProtKB-SubCell"/>
</dbReference>
<sequence length="129" mass="14222">MSSRSTPEKPQLNWISEPKKPSEEDPNANMNPLYYRDDMSFLRETTQPDSAGESLKQLFRDKPLVSIGCLATTGFLLAGLKSFYQENQGKSQLMMRGRVLAQGFTVAALVGGALLETSKRLQNAKPPAS</sequence>
<comment type="subcellular location">
    <subcellularLocation>
        <location evidence="1">Mitochondrion membrane</location>
    </subcellularLocation>
</comment>
<dbReference type="PANTHER" id="PTHR12297">
    <property type="entry name" value="HYPOXIA-INDUCBILE GENE 1 HIG1 -RELATED"/>
    <property type="match status" value="1"/>
</dbReference>
<dbReference type="InterPro" id="IPR050355">
    <property type="entry name" value="RCF1"/>
</dbReference>
<dbReference type="Pfam" id="PF04588">
    <property type="entry name" value="HIG_1_N"/>
    <property type="match status" value="1"/>
</dbReference>
<feature type="domain" description="HIG1" evidence="8">
    <location>
        <begin position="32"/>
        <end position="127"/>
    </location>
</feature>
<gene>
    <name evidence="9" type="ORF">FKW44_000978</name>
</gene>
<keyword evidence="2 7" id="KW-0812">Transmembrane</keyword>
<protein>
    <submittedName>
        <fullName evidence="9">HIG1 domain family member 2A</fullName>
    </submittedName>
</protein>
<evidence type="ECO:0000313" key="10">
    <source>
        <dbReference type="Proteomes" id="UP000595437"/>
    </source>
</evidence>
<dbReference type="PANTHER" id="PTHR12297:SF3">
    <property type="entry name" value="HIG1 DOMAIN FAMILY MEMBER 1A"/>
    <property type="match status" value="1"/>
</dbReference>
<keyword evidence="4" id="KW-0496">Mitochondrion</keyword>
<evidence type="ECO:0000259" key="8">
    <source>
        <dbReference type="PROSITE" id="PS51503"/>
    </source>
</evidence>
<feature type="transmembrane region" description="Helical" evidence="7">
    <location>
        <begin position="99"/>
        <end position="115"/>
    </location>
</feature>
<reference evidence="10" key="1">
    <citation type="submission" date="2021-01" db="EMBL/GenBank/DDBJ databases">
        <title>Caligus Genome Assembly.</title>
        <authorList>
            <person name="Gallardo-Escarate C."/>
        </authorList>
    </citation>
    <scope>NUCLEOTIDE SEQUENCE [LARGE SCALE GENOMIC DNA]</scope>
</reference>
<proteinExistence type="predicted"/>
<name>A0A7T8KI76_CALRO</name>
<evidence type="ECO:0000256" key="1">
    <source>
        <dbReference type="ARBA" id="ARBA00004325"/>
    </source>
</evidence>
<dbReference type="Proteomes" id="UP000595437">
    <property type="component" value="Chromosome 1"/>
</dbReference>
<dbReference type="EMBL" id="CP045890">
    <property type="protein sequence ID" value="QQP56356.1"/>
    <property type="molecule type" value="Genomic_DNA"/>
</dbReference>
<dbReference type="Gene3D" id="6.10.140.1320">
    <property type="match status" value="1"/>
</dbReference>